<sequence length="213" mass="24059">MFLFKQNNPKEEIRANERILRQTTRELDRDRRQMEMKEQELIKQIKKMAQMNQREACNILAKQLVLLRKQKTANLNLCAKISSTASQNKQISSAGKIAQAVGRTTKAMQKVEKEFPAEKLMKNMRDFTNANDRLGMNEEIINDTLDAIMDESGDEEEENAIINQALDEIGIDLNAQLSKAPKSSLLAGPSSVSFSSKTSQGNLDLEKMLANLK</sequence>
<dbReference type="Gene3D" id="6.10.140.1230">
    <property type="match status" value="1"/>
</dbReference>
<dbReference type="WBParaSite" id="DME_0000414101-mRNA-1">
    <property type="protein sequence ID" value="DME_0000414101-mRNA-1"/>
    <property type="gene ID" value="DME_0000414101"/>
</dbReference>
<feature type="coiled-coil region" evidence="2">
    <location>
        <begin position="20"/>
        <end position="54"/>
    </location>
</feature>
<organism evidence="4 6">
    <name type="scientific">Dracunculus medinensis</name>
    <name type="common">Guinea worm</name>
    <dbReference type="NCBI Taxonomy" id="318479"/>
    <lineage>
        <taxon>Eukaryota</taxon>
        <taxon>Metazoa</taxon>
        <taxon>Ecdysozoa</taxon>
        <taxon>Nematoda</taxon>
        <taxon>Chromadorea</taxon>
        <taxon>Rhabditida</taxon>
        <taxon>Spirurina</taxon>
        <taxon>Dracunculoidea</taxon>
        <taxon>Dracunculidae</taxon>
        <taxon>Dracunculus</taxon>
    </lineage>
</organism>
<evidence type="ECO:0000313" key="4">
    <source>
        <dbReference type="Proteomes" id="UP000038040"/>
    </source>
</evidence>
<keyword evidence="2" id="KW-0175">Coiled coil</keyword>
<reference evidence="3 5" key="2">
    <citation type="submission" date="2018-11" db="EMBL/GenBank/DDBJ databases">
        <authorList>
            <consortium name="Pathogen Informatics"/>
        </authorList>
    </citation>
    <scope>NUCLEOTIDE SEQUENCE [LARGE SCALE GENOMIC DNA]</scope>
</reference>
<dbReference type="Proteomes" id="UP000038040">
    <property type="component" value="Unplaced"/>
</dbReference>
<evidence type="ECO:0000256" key="2">
    <source>
        <dbReference type="SAM" id="Coils"/>
    </source>
</evidence>
<evidence type="ECO:0000256" key="1">
    <source>
        <dbReference type="ARBA" id="ARBA00006190"/>
    </source>
</evidence>
<reference evidence="6" key="1">
    <citation type="submission" date="2017-02" db="UniProtKB">
        <authorList>
            <consortium name="WormBaseParasite"/>
        </authorList>
    </citation>
    <scope>IDENTIFICATION</scope>
</reference>
<evidence type="ECO:0000313" key="3">
    <source>
        <dbReference type="EMBL" id="VDN58051.1"/>
    </source>
</evidence>
<dbReference type="EMBL" id="UYYG01001165">
    <property type="protein sequence ID" value="VDN58051.1"/>
    <property type="molecule type" value="Genomic_DNA"/>
</dbReference>
<gene>
    <name evidence="3" type="ORF">DME_LOCUS8024</name>
</gene>
<dbReference type="Pfam" id="PF03357">
    <property type="entry name" value="Snf7"/>
    <property type="match status" value="1"/>
</dbReference>
<comment type="similarity">
    <text evidence="1">Belongs to the SNF7 family.</text>
</comment>
<keyword evidence="5" id="KW-1185">Reference proteome</keyword>
<protein>
    <submittedName>
        <fullName evidence="6">Charged multivesicular body protein 2b</fullName>
    </submittedName>
</protein>
<dbReference type="PANTHER" id="PTHR10476">
    <property type="entry name" value="CHARGED MULTIVESICULAR BODY PROTEIN"/>
    <property type="match status" value="1"/>
</dbReference>
<evidence type="ECO:0000313" key="6">
    <source>
        <dbReference type="WBParaSite" id="DME_0000414101-mRNA-1"/>
    </source>
</evidence>
<name>A0A0N4UAG5_DRAME</name>
<dbReference type="OrthoDB" id="5594417at2759"/>
<proteinExistence type="inferred from homology"/>
<dbReference type="STRING" id="318479.A0A0N4UAG5"/>
<dbReference type="GO" id="GO:0007034">
    <property type="term" value="P:vacuolar transport"/>
    <property type="evidence" value="ECO:0007669"/>
    <property type="project" value="InterPro"/>
</dbReference>
<accession>A0A0N4UAG5</accession>
<evidence type="ECO:0000313" key="5">
    <source>
        <dbReference type="Proteomes" id="UP000274756"/>
    </source>
</evidence>
<dbReference type="InterPro" id="IPR005024">
    <property type="entry name" value="Snf7_fam"/>
</dbReference>
<dbReference type="Proteomes" id="UP000274756">
    <property type="component" value="Unassembled WGS sequence"/>
</dbReference>
<dbReference type="AlphaFoldDB" id="A0A0N4UAG5"/>